<feature type="domain" description="Glycosyltransferase 2-like" evidence="2">
    <location>
        <begin position="2"/>
        <end position="106"/>
    </location>
</feature>
<organism evidence="3 4">
    <name type="scientific">Polarella glacialis</name>
    <name type="common">Dinoflagellate</name>
    <dbReference type="NCBI Taxonomy" id="89957"/>
    <lineage>
        <taxon>Eukaryota</taxon>
        <taxon>Sar</taxon>
        <taxon>Alveolata</taxon>
        <taxon>Dinophyceae</taxon>
        <taxon>Suessiales</taxon>
        <taxon>Suessiaceae</taxon>
        <taxon>Polarella</taxon>
    </lineage>
</organism>
<gene>
    <name evidence="3" type="ORF">PGLA2088_LOCUS10969</name>
</gene>
<dbReference type="GO" id="GO:0005794">
    <property type="term" value="C:Golgi apparatus"/>
    <property type="evidence" value="ECO:0007669"/>
    <property type="project" value="TreeGrafter"/>
</dbReference>
<evidence type="ECO:0000259" key="2">
    <source>
        <dbReference type="Pfam" id="PF00535"/>
    </source>
</evidence>
<dbReference type="PANTHER" id="PTHR11675">
    <property type="entry name" value="N-ACETYLGALACTOSAMINYLTRANSFERASE"/>
    <property type="match status" value="1"/>
</dbReference>
<comment type="caution">
    <text evidence="3">The sequence shown here is derived from an EMBL/GenBank/DDBJ whole genome shotgun (WGS) entry which is preliminary data.</text>
</comment>
<evidence type="ECO:0000256" key="1">
    <source>
        <dbReference type="ARBA" id="ARBA00023157"/>
    </source>
</evidence>
<sequence length="304" mass="35669">MRGVQEAKAPVLMFMEAHCIVNRNWLQPLLHRLVLHPKALAMPSLDFISQTDWTSYTRAPAFHWRYEWNMNLVNSNPGGVIKDGPKPYISPGTSGGIFAMKREWFLHLGLFDVGMLEWGGDHFELTMKVWRCGGRIEIVPCARIGHLFRDPEHRPYEVEINQVVLNYKRLAEVWLKDHLPYFYRMKPEAVGMKLDSMEEVHKQHADLKCKSMKWYLENVDHEMNWEMDKICHPYVNGKYKCKGKLAEGRFTVTNKDLISRDEYIKRRKGVGEKKKKLAEEPWFCLSFCSCCCCWWCCCCCCCCL</sequence>
<accession>A0A813IP66</accession>
<dbReference type="Gene3D" id="3.90.550.10">
    <property type="entry name" value="Spore Coat Polysaccharide Biosynthesis Protein SpsA, Chain A"/>
    <property type="match status" value="1"/>
</dbReference>
<evidence type="ECO:0000313" key="4">
    <source>
        <dbReference type="Proteomes" id="UP000626109"/>
    </source>
</evidence>
<reference evidence="3" key="1">
    <citation type="submission" date="2021-02" db="EMBL/GenBank/DDBJ databases">
        <authorList>
            <person name="Dougan E. K."/>
            <person name="Rhodes N."/>
            <person name="Thang M."/>
            <person name="Chan C."/>
        </authorList>
    </citation>
    <scope>NUCLEOTIDE SEQUENCE</scope>
</reference>
<proteinExistence type="predicted"/>
<dbReference type="Pfam" id="PF00535">
    <property type="entry name" value="Glycos_transf_2"/>
    <property type="match status" value="1"/>
</dbReference>
<evidence type="ECO:0000313" key="3">
    <source>
        <dbReference type="EMBL" id="CAE8654337.1"/>
    </source>
</evidence>
<dbReference type="InterPro" id="IPR029044">
    <property type="entry name" value="Nucleotide-diphossugar_trans"/>
</dbReference>
<dbReference type="GO" id="GO:0004653">
    <property type="term" value="F:polypeptide N-acetylgalactosaminyltransferase activity"/>
    <property type="evidence" value="ECO:0007669"/>
    <property type="project" value="TreeGrafter"/>
</dbReference>
<dbReference type="GO" id="GO:0006493">
    <property type="term" value="P:protein O-linked glycosylation"/>
    <property type="evidence" value="ECO:0007669"/>
    <property type="project" value="TreeGrafter"/>
</dbReference>
<dbReference type="PANTHER" id="PTHR11675:SF126">
    <property type="entry name" value="RICIN B LECTIN DOMAIN-CONTAINING PROTEIN"/>
    <property type="match status" value="1"/>
</dbReference>
<keyword evidence="1" id="KW-1015">Disulfide bond</keyword>
<dbReference type="Proteomes" id="UP000626109">
    <property type="component" value="Unassembled WGS sequence"/>
</dbReference>
<dbReference type="InterPro" id="IPR001173">
    <property type="entry name" value="Glyco_trans_2-like"/>
</dbReference>
<protein>
    <recommendedName>
        <fullName evidence="2">Glycosyltransferase 2-like domain-containing protein</fullName>
    </recommendedName>
</protein>
<dbReference type="AlphaFoldDB" id="A0A813IP66"/>
<dbReference type="SUPFAM" id="SSF53448">
    <property type="entry name" value="Nucleotide-diphospho-sugar transferases"/>
    <property type="match status" value="1"/>
</dbReference>
<name>A0A813IP66_POLGL</name>
<dbReference type="EMBL" id="CAJNNW010012493">
    <property type="protein sequence ID" value="CAE8654337.1"/>
    <property type="molecule type" value="Genomic_DNA"/>
</dbReference>